<protein>
    <recommendedName>
        <fullName evidence="3">3-phosphoshikimate 1-carboxyvinyltransferase</fullName>
        <ecNumber evidence="3">2.5.1.19</ecNumber>
    </recommendedName>
</protein>
<dbReference type="PROSITE" id="PS00885">
    <property type="entry name" value="EPSP_SYNTHASE_2"/>
    <property type="match status" value="1"/>
</dbReference>
<dbReference type="GO" id="GO:0008652">
    <property type="term" value="P:amino acid biosynthetic process"/>
    <property type="evidence" value="ECO:0007669"/>
    <property type="project" value="UniProtKB-KW"/>
</dbReference>
<organism evidence="10">
    <name type="scientific">marine metagenome</name>
    <dbReference type="NCBI Taxonomy" id="408172"/>
    <lineage>
        <taxon>unclassified sequences</taxon>
        <taxon>metagenomes</taxon>
        <taxon>ecological metagenomes</taxon>
    </lineage>
</organism>
<dbReference type="InterPro" id="IPR013792">
    <property type="entry name" value="RNA3'P_cycl/enolpyr_Trfase_a/b"/>
</dbReference>
<dbReference type="PROSITE" id="PS00104">
    <property type="entry name" value="EPSP_SYNTHASE_1"/>
    <property type="match status" value="1"/>
</dbReference>
<evidence type="ECO:0000313" key="10">
    <source>
        <dbReference type="EMBL" id="SUZ94165.1"/>
    </source>
</evidence>
<dbReference type="UniPathway" id="UPA00053">
    <property type="reaction ID" value="UER00089"/>
</dbReference>
<dbReference type="SUPFAM" id="SSF55205">
    <property type="entry name" value="EPT/RTPC-like"/>
    <property type="match status" value="1"/>
</dbReference>
<dbReference type="EC" id="2.5.1.19" evidence="3"/>
<evidence type="ECO:0000256" key="8">
    <source>
        <dbReference type="ARBA" id="ARBA00044633"/>
    </source>
</evidence>
<proteinExistence type="inferred from homology"/>
<evidence type="ECO:0000256" key="6">
    <source>
        <dbReference type="ARBA" id="ARBA00022679"/>
    </source>
</evidence>
<dbReference type="Pfam" id="PF00275">
    <property type="entry name" value="EPSP_synthase"/>
    <property type="match status" value="1"/>
</dbReference>
<dbReference type="EMBL" id="UINC01002210">
    <property type="protein sequence ID" value="SUZ94165.1"/>
    <property type="molecule type" value="Genomic_DNA"/>
</dbReference>
<dbReference type="FunFam" id="3.65.10.10:FF:000005">
    <property type="entry name" value="3-phosphoshikimate 1-carboxyvinyltransferase"/>
    <property type="match status" value="1"/>
</dbReference>
<dbReference type="GO" id="GO:0009423">
    <property type="term" value="P:chorismate biosynthetic process"/>
    <property type="evidence" value="ECO:0007669"/>
    <property type="project" value="UniProtKB-UniPathway"/>
</dbReference>
<dbReference type="Gene3D" id="3.65.10.10">
    <property type="entry name" value="Enolpyruvate transferase domain"/>
    <property type="match status" value="2"/>
</dbReference>
<dbReference type="PANTHER" id="PTHR21090:SF5">
    <property type="entry name" value="PENTAFUNCTIONAL AROM POLYPEPTIDE"/>
    <property type="match status" value="1"/>
</dbReference>
<evidence type="ECO:0000256" key="2">
    <source>
        <dbReference type="ARBA" id="ARBA00009948"/>
    </source>
</evidence>
<gene>
    <name evidence="10" type="ORF">METZ01_LOCUS47019</name>
</gene>
<evidence type="ECO:0000256" key="4">
    <source>
        <dbReference type="ARBA" id="ARBA00022490"/>
    </source>
</evidence>
<dbReference type="PANTHER" id="PTHR21090">
    <property type="entry name" value="AROM/DEHYDROQUINATE SYNTHASE"/>
    <property type="match status" value="1"/>
</dbReference>
<feature type="domain" description="Enolpyruvate transferase" evidence="9">
    <location>
        <begin position="2"/>
        <end position="401"/>
    </location>
</feature>
<dbReference type="InterPro" id="IPR001986">
    <property type="entry name" value="Enolpyruvate_Tfrase_dom"/>
</dbReference>
<evidence type="ECO:0000256" key="3">
    <source>
        <dbReference type="ARBA" id="ARBA00012450"/>
    </source>
</evidence>
<dbReference type="NCBIfam" id="TIGR01356">
    <property type="entry name" value="aroA"/>
    <property type="match status" value="1"/>
</dbReference>
<evidence type="ECO:0000256" key="1">
    <source>
        <dbReference type="ARBA" id="ARBA00004811"/>
    </source>
</evidence>
<evidence type="ECO:0000256" key="5">
    <source>
        <dbReference type="ARBA" id="ARBA00022605"/>
    </source>
</evidence>
<evidence type="ECO:0000259" key="9">
    <source>
        <dbReference type="Pfam" id="PF00275"/>
    </source>
</evidence>
<keyword evidence="6" id="KW-0808">Transferase</keyword>
<name>A0A381RQK7_9ZZZZ</name>
<accession>A0A381RQK7</accession>
<keyword evidence="5" id="KW-0028">Amino-acid biosynthesis</keyword>
<dbReference type="PIRSF" id="PIRSF000505">
    <property type="entry name" value="EPSPS"/>
    <property type="match status" value="1"/>
</dbReference>
<evidence type="ECO:0000256" key="7">
    <source>
        <dbReference type="ARBA" id="ARBA00023141"/>
    </source>
</evidence>
<comment type="similarity">
    <text evidence="2">Belongs to the EPSP synthase family.</text>
</comment>
<dbReference type="AlphaFoldDB" id="A0A381RQK7"/>
<keyword evidence="7" id="KW-0057">Aromatic amino acid biosynthesis</keyword>
<dbReference type="GO" id="GO:0003866">
    <property type="term" value="F:3-phosphoshikimate 1-carboxyvinyltransferase activity"/>
    <property type="evidence" value="ECO:0007669"/>
    <property type="project" value="UniProtKB-EC"/>
</dbReference>
<keyword evidence="4" id="KW-0963">Cytoplasm</keyword>
<dbReference type="HAMAP" id="MF_00210">
    <property type="entry name" value="EPSP_synth"/>
    <property type="match status" value="1"/>
</dbReference>
<dbReference type="InterPro" id="IPR023193">
    <property type="entry name" value="EPSP_synthase_CS"/>
</dbReference>
<comment type="catalytic activity">
    <reaction evidence="8">
        <text>3-phosphoshikimate + phosphoenolpyruvate = 5-O-(1-carboxyvinyl)-3-phosphoshikimate + phosphate</text>
        <dbReference type="Rhea" id="RHEA:21256"/>
        <dbReference type="ChEBI" id="CHEBI:43474"/>
        <dbReference type="ChEBI" id="CHEBI:57701"/>
        <dbReference type="ChEBI" id="CHEBI:58702"/>
        <dbReference type="ChEBI" id="CHEBI:145989"/>
        <dbReference type="EC" id="2.5.1.19"/>
    </reaction>
    <physiologicalReaction direction="left-to-right" evidence="8">
        <dbReference type="Rhea" id="RHEA:21257"/>
    </physiologicalReaction>
</comment>
<comment type="pathway">
    <text evidence="1">Metabolic intermediate biosynthesis; chorismate biosynthesis; chorismate from D-erythrose 4-phosphate and phosphoenolpyruvate: step 6/7.</text>
</comment>
<dbReference type="GO" id="GO:0009073">
    <property type="term" value="P:aromatic amino acid family biosynthetic process"/>
    <property type="evidence" value="ECO:0007669"/>
    <property type="project" value="UniProtKB-KW"/>
</dbReference>
<dbReference type="CDD" id="cd01556">
    <property type="entry name" value="EPSP_synthase"/>
    <property type="match status" value="1"/>
</dbReference>
<sequence length="406" mass="43340">MPGDKSISHRALMFASLTDGECIINNISTGEDVETTRKCLGQCGILSQKLGNKVQITGGAFSTPGLPLDCGNSGTSIRLLAGLLSGKGITAEFIGDTSLSKRPMNRIIEPLNEMGVEIGSNNGYLPLTIKPNMMKGFSFSPSVASAQVKSCIMLAGLGGEGETIINEKIKTRDHSEIILKELGAPVSSNGAIRVKNLEQPLQPFNMTVPGDPSSAAFFAAAAAIIPNSSITITNVLANPTRVGFFDILEKMGGGVEWKNIHKECGELVGDVHVYWAPLNGIDITVEMVPSVIDELPIIAILATQADGPTSVSGAEELRVKECDRIKAVCENLLAMGGEIIEKKDGFIIDQSNRLHDTNIITYGDHRIAMSFTIAGLLTEGRNKLDDEACINISFPEFHKVLTEVMG</sequence>
<dbReference type="InterPro" id="IPR006264">
    <property type="entry name" value="EPSP_synthase"/>
</dbReference>
<dbReference type="InterPro" id="IPR036968">
    <property type="entry name" value="Enolpyruvate_Tfrase_sf"/>
</dbReference>
<reference evidence="10" key="1">
    <citation type="submission" date="2018-05" db="EMBL/GenBank/DDBJ databases">
        <authorList>
            <person name="Lanie J.A."/>
            <person name="Ng W.-L."/>
            <person name="Kazmierczak K.M."/>
            <person name="Andrzejewski T.M."/>
            <person name="Davidsen T.M."/>
            <person name="Wayne K.J."/>
            <person name="Tettelin H."/>
            <person name="Glass J.I."/>
            <person name="Rusch D."/>
            <person name="Podicherti R."/>
            <person name="Tsui H.-C.T."/>
            <person name="Winkler M.E."/>
        </authorList>
    </citation>
    <scope>NUCLEOTIDE SEQUENCE</scope>
</reference>